<name>A0A6B0RYZ0_9CETA</name>
<accession>A0A6B0RYZ0</accession>
<dbReference type="GO" id="GO:0005576">
    <property type="term" value="C:extracellular region"/>
    <property type="evidence" value="ECO:0007669"/>
    <property type="project" value="InterPro"/>
</dbReference>
<dbReference type="Proteomes" id="UP000322234">
    <property type="component" value="Unassembled WGS sequence"/>
</dbReference>
<keyword evidence="2" id="KW-0732">Signal</keyword>
<dbReference type="AlphaFoldDB" id="A0A6B0RYZ0"/>
<evidence type="ECO:0000313" key="4">
    <source>
        <dbReference type="Proteomes" id="UP000322234"/>
    </source>
</evidence>
<dbReference type="EMBL" id="VBQZ03000103">
    <property type="protein sequence ID" value="MXQ93967.1"/>
    <property type="molecule type" value="Genomic_DNA"/>
</dbReference>
<dbReference type="Pfam" id="PF15083">
    <property type="entry name" value="Colipase-like"/>
    <property type="match status" value="1"/>
</dbReference>
<reference evidence="3" key="1">
    <citation type="submission" date="2019-10" db="EMBL/GenBank/DDBJ databases">
        <title>The sequence and de novo assembly of the wild yak genome.</title>
        <authorList>
            <person name="Liu Y."/>
        </authorList>
    </citation>
    <scope>NUCLEOTIDE SEQUENCE [LARGE SCALE GENOMIC DNA]</scope>
    <source>
        <strain evidence="3">WY2019</strain>
    </source>
</reference>
<evidence type="ECO:0008006" key="5">
    <source>
        <dbReference type="Google" id="ProtNLM"/>
    </source>
</evidence>
<dbReference type="PANTHER" id="PTHR10041:SF5">
    <property type="entry name" value="LEUCINE-RICH COLIPASE-LIKE PROTEIN 1"/>
    <property type="match status" value="1"/>
</dbReference>
<keyword evidence="4" id="KW-1185">Reference proteome</keyword>
<sequence length="273" mass="30129">MASAGRLLLLLLCLLPVALVLTIKKYQQLSHKRIGEPCETHNECQSDCCVTNSLNPQKFCTAQTVFQQCLSWKKPNGYICKDHLECQSKCCVINNHSVQTYCKAKTVFLQCLPWRKPNWDYCDYHSECRSKCCIRLNELSPNRCIPQSGILLQCLPWTSGSQQDPGHANSSPSLSPRASGPPGDPDILPVYLSDAPTAAPVGTSPAEGRFRGTWLQLRRHHPGPPGGAVGRQSTRLPGSRQVLAPPGMRTDPDIFPFHRENSSLPTGSRPRSG</sequence>
<feature type="compositionally biased region" description="Polar residues" evidence="1">
    <location>
        <begin position="262"/>
        <end position="273"/>
    </location>
</feature>
<feature type="compositionally biased region" description="Polar residues" evidence="1">
    <location>
        <begin position="162"/>
        <end position="176"/>
    </location>
</feature>
<organism evidence="3 4">
    <name type="scientific">Bos mutus</name>
    <name type="common">wild yak</name>
    <dbReference type="NCBI Taxonomy" id="72004"/>
    <lineage>
        <taxon>Eukaryota</taxon>
        <taxon>Metazoa</taxon>
        <taxon>Chordata</taxon>
        <taxon>Craniata</taxon>
        <taxon>Vertebrata</taxon>
        <taxon>Euteleostomi</taxon>
        <taxon>Mammalia</taxon>
        <taxon>Eutheria</taxon>
        <taxon>Laurasiatheria</taxon>
        <taxon>Artiodactyla</taxon>
        <taxon>Ruminantia</taxon>
        <taxon>Pecora</taxon>
        <taxon>Bovidae</taxon>
        <taxon>Bovinae</taxon>
        <taxon>Bos</taxon>
    </lineage>
</organism>
<proteinExistence type="predicted"/>
<dbReference type="PANTHER" id="PTHR10041">
    <property type="entry name" value="COLIPASE"/>
    <property type="match status" value="1"/>
</dbReference>
<feature type="compositionally biased region" description="Basic and acidic residues" evidence="1">
    <location>
        <begin position="250"/>
        <end position="261"/>
    </location>
</feature>
<feature type="chain" id="PRO_5025503273" description="Leucine-rich colipase-like protein 1" evidence="2">
    <location>
        <begin position="21"/>
        <end position="273"/>
    </location>
</feature>
<dbReference type="InterPro" id="IPR001981">
    <property type="entry name" value="Colipase"/>
</dbReference>
<gene>
    <name evidence="3" type="ORF">E5288_WYG018500</name>
</gene>
<dbReference type="GO" id="GO:0016042">
    <property type="term" value="P:lipid catabolic process"/>
    <property type="evidence" value="ECO:0007669"/>
    <property type="project" value="InterPro"/>
</dbReference>
<protein>
    <recommendedName>
        <fullName evidence="5">Leucine-rich colipase-like protein 1</fullName>
    </recommendedName>
</protein>
<dbReference type="GO" id="GO:0007586">
    <property type="term" value="P:digestion"/>
    <property type="evidence" value="ECO:0007669"/>
    <property type="project" value="InterPro"/>
</dbReference>
<feature type="signal peptide" evidence="2">
    <location>
        <begin position="1"/>
        <end position="20"/>
    </location>
</feature>
<comment type="caution">
    <text evidence="3">The sequence shown here is derived from an EMBL/GenBank/DDBJ whole genome shotgun (WGS) entry which is preliminary data.</text>
</comment>
<evidence type="ECO:0000256" key="1">
    <source>
        <dbReference type="SAM" id="MobiDB-lite"/>
    </source>
</evidence>
<dbReference type="GO" id="GO:0008047">
    <property type="term" value="F:enzyme activator activity"/>
    <property type="evidence" value="ECO:0007669"/>
    <property type="project" value="InterPro"/>
</dbReference>
<evidence type="ECO:0000256" key="2">
    <source>
        <dbReference type="SAM" id="SignalP"/>
    </source>
</evidence>
<evidence type="ECO:0000313" key="3">
    <source>
        <dbReference type="EMBL" id="MXQ93967.1"/>
    </source>
</evidence>
<feature type="region of interest" description="Disordered" evidence="1">
    <location>
        <begin position="162"/>
        <end position="273"/>
    </location>
</feature>